<protein>
    <submittedName>
        <fullName evidence="2">Uncharacterized protein</fullName>
    </submittedName>
</protein>
<reference evidence="2" key="1">
    <citation type="submission" date="2020-12" db="EMBL/GenBank/DDBJ databases">
        <title>Oil enriched cultivation method for isolating marine PHA-producing bacteria.</title>
        <authorList>
            <person name="Zheng W."/>
            <person name="Yu S."/>
            <person name="Huang Y."/>
        </authorList>
    </citation>
    <scope>NUCLEOTIDE SEQUENCE</scope>
    <source>
        <strain evidence="2">SY-2-12</strain>
    </source>
</reference>
<name>A0A939J6N8_9HYPH</name>
<keyword evidence="1" id="KW-0472">Membrane</keyword>
<comment type="caution">
    <text evidence="2">The sequence shown here is derived from an EMBL/GenBank/DDBJ whole genome shotgun (WGS) entry which is preliminary data.</text>
</comment>
<dbReference type="AlphaFoldDB" id="A0A939J6N8"/>
<sequence length="119" mass="11847">MTTASGQGGQIQTPHLTTTEVVRAGLSGAAITGTWTGINEAIRFRNKETTGDEALRATANSAAIGAAAGAVAQIASHFARSVPLFGLAVVAAGVGAYYIANSSKNAAQADTPTASDEGQ</sequence>
<evidence type="ECO:0000313" key="3">
    <source>
        <dbReference type="Proteomes" id="UP000664096"/>
    </source>
</evidence>
<dbReference type="EMBL" id="JAEKJZ010000007">
    <property type="protein sequence ID" value="MBN9673485.1"/>
    <property type="molecule type" value="Genomic_DNA"/>
</dbReference>
<keyword evidence="1" id="KW-0812">Transmembrane</keyword>
<feature type="transmembrane region" description="Helical" evidence="1">
    <location>
        <begin position="82"/>
        <end position="100"/>
    </location>
</feature>
<gene>
    <name evidence="2" type="ORF">JF539_24215</name>
</gene>
<dbReference type="Proteomes" id="UP000664096">
    <property type="component" value="Unassembled WGS sequence"/>
</dbReference>
<evidence type="ECO:0000313" key="2">
    <source>
        <dbReference type="EMBL" id="MBN9673485.1"/>
    </source>
</evidence>
<organism evidence="2 3">
    <name type="scientific">Roseibium aggregatum</name>
    <dbReference type="NCBI Taxonomy" id="187304"/>
    <lineage>
        <taxon>Bacteria</taxon>
        <taxon>Pseudomonadati</taxon>
        <taxon>Pseudomonadota</taxon>
        <taxon>Alphaproteobacteria</taxon>
        <taxon>Hyphomicrobiales</taxon>
        <taxon>Stappiaceae</taxon>
        <taxon>Roseibium</taxon>
    </lineage>
</organism>
<evidence type="ECO:0000256" key="1">
    <source>
        <dbReference type="SAM" id="Phobius"/>
    </source>
</evidence>
<accession>A0A939J6N8</accession>
<keyword evidence="1" id="KW-1133">Transmembrane helix</keyword>
<proteinExistence type="predicted"/>
<dbReference type="RefSeq" id="WP_207143347.1">
    <property type="nucleotide sequence ID" value="NZ_JAEKJZ010000007.1"/>
</dbReference>